<gene>
    <name evidence="1" type="ORF">B2J93_30</name>
</gene>
<comment type="caution">
    <text evidence="1">The sequence shown here is derived from an EMBL/GenBank/DDBJ whole genome shotgun (WGS) entry which is preliminary data.</text>
</comment>
<evidence type="ECO:0000313" key="2">
    <source>
        <dbReference type="Proteomes" id="UP000242519"/>
    </source>
</evidence>
<keyword evidence="2" id="KW-1185">Reference proteome</keyword>
<evidence type="ECO:0000313" key="1">
    <source>
        <dbReference type="EMBL" id="OWP06739.1"/>
    </source>
</evidence>
<dbReference type="InParanoid" id="A0A218ZF87"/>
<sequence length="113" mass="12380">MEQVSTINRLAKRHFNGMTCAAGLIPVEDHGAPVANWASLIAGPDLDLPMQEYRIFLWIMAVGGLHTTTAERFSEVLTAQYPRDYGADESESSLSHSYALPEELGAAEAERCL</sequence>
<name>A0A218ZF87_9HELO</name>
<reference evidence="1 2" key="1">
    <citation type="submission" date="2017-04" db="EMBL/GenBank/DDBJ databases">
        <title>Draft genome sequence of Marssonina coronaria NL1: causal agent of apple blotch.</title>
        <authorList>
            <person name="Cheng Q."/>
        </authorList>
    </citation>
    <scope>NUCLEOTIDE SEQUENCE [LARGE SCALE GENOMIC DNA]</scope>
    <source>
        <strain evidence="1 2">NL1</strain>
    </source>
</reference>
<organism evidence="1 2">
    <name type="scientific">Diplocarpon coronariae</name>
    <dbReference type="NCBI Taxonomy" id="2795749"/>
    <lineage>
        <taxon>Eukaryota</taxon>
        <taxon>Fungi</taxon>
        <taxon>Dikarya</taxon>
        <taxon>Ascomycota</taxon>
        <taxon>Pezizomycotina</taxon>
        <taxon>Leotiomycetes</taxon>
        <taxon>Helotiales</taxon>
        <taxon>Drepanopezizaceae</taxon>
        <taxon>Diplocarpon</taxon>
    </lineage>
</organism>
<dbReference type="EMBL" id="MZNU01000036">
    <property type="protein sequence ID" value="OWP06739.1"/>
    <property type="molecule type" value="Genomic_DNA"/>
</dbReference>
<protein>
    <submittedName>
        <fullName evidence="1">Uncharacterized protein</fullName>
    </submittedName>
</protein>
<dbReference type="AlphaFoldDB" id="A0A218ZF87"/>
<accession>A0A218ZF87</accession>
<dbReference type="Proteomes" id="UP000242519">
    <property type="component" value="Unassembled WGS sequence"/>
</dbReference>
<proteinExistence type="predicted"/>